<evidence type="ECO:0000313" key="3">
    <source>
        <dbReference type="EMBL" id="CAL4802578.1"/>
    </source>
</evidence>
<dbReference type="AlphaFoldDB" id="A0A9P1GIK5"/>
<feature type="non-terminal residue" evidence="1">
    <location>
        <position position="1257"/>
    </location>
</feature>
<dbReference type="Proteomes" id="UP001152797">
    <property type="component" value="Unassembled WGS sequence"/>
</dbReference>
<dbReference type="InterPro" id="IPR019193">
    <property type="entry name" value="UBQ-conj_enz_E2-bd_prot"/>
</dbReference>
<accession>A0A9P1GIK5</accession>
<reference evidence="2" key="2">
    <citation type="submission" date="2024-04" db="EMBL/GenBank/DDBJ databases">
        <authorList>
            <person name="Chen Y."/>
            <person name="Shah S."/>
            <person name="Dougan E. K."/>
            <person name="Thang M."/>
            <person name="Chan C."/>
        </authorList>
    </citation>
    <scope>NUCLEOTIDE SEQUENCE [LARGE SCALE GENOMIC DNA]</scope>
</reference>
<evidence type="ECO:0000313" key="1">
    <source>
        <dbReference type="EMBL" id="CAI4015266.1"/>
    </source>
</evidence>
<dbReference type="EMBL" id="CAMXCT020006523">
    <property type="protein sequence ID" value="CAL1168641.1"/>
    <property type="molecule type" value="Genomic_DNA"/>
</dbReference>
<protein>
    <submittedName>
        <fullName evidence="3">Mitochondrial phosphate carrier protein</fullName>
    </submittedName>
</protein>
<dbReference type="EMBL" id="CAMXCT010006523">
    <property type="protein sequence ID" value="CAI4015266.1"/>
    <property type="molecule type" value="Genomic_DNA"/>
</dbReference>
<evidence type="ECO:0000313" key="2">
    <source>
        <dbReference type="EMBL" id="CAL1168641.1"/>
    </source>
</evidence>
<dbReference type="OrthoDB" id="421220at2759"/>
<keyword evidence="4" id="KW-1185">Reference proteome</keyword>
<proteinExistence type="predicted"/>
<dbReference type="EMBL" id="CAMXCT030006523">
    <property type="protein sequence ID" value="CAL4802578.1"/>
    <property type="molecule type" value="Genomic_DNA"/>
</dbReference>
<dbReference type="Pfam" id="PF09814">
    <property type="entry name" value="HECT_2"/>
    <property type="match status" value="1"/>
</dbReference>
<gene>
    <name evidence="1" type="ORF">C1SCF055_LOCUS40103</name>
</gene>
<comment type="caution">
    <text evidence="1">The sequence shown here is derived from an EMBL/GenBank/DDBJ whole genome shotgun (WGS) entry which is preliminary data.</text>
</comment>
<evidence type="ECO:0000313" key="4">
    <source>
        <dbReference type="Proteomes" id="UP001152797"/>
    </source>
</evidence>
<name>A0A9P1GIK5_9DINO</name>
<sequence length="1257" mass="134836">VRHVTDSDKHGYYYVNPQLKQGRVLLYADAPVDHQALEVSVQLSHGMLRGPTPAENAMALLFRRRWHWFFLGILLLCPRVRAQCAAPVVDGQSLSGLLGESLLGNRFAWKDISGVLFCFGGNFQPSTFTCIGLNCTPPVNIAHGAEQEGIPNCQENWTEVPHGDVCTPRCAEGFTPDVSDLPWDPVLRKVYLPCVAGVLAPNSFTCLGSPCPIPASGNRPGEIPFANVERPCSLKLNLPGFCDPLCLDGYHPNVSLIPCFAGKLATLWECLGDPCPAPSLIQYAAPVTCKEGPLIQHDGTCTPNCAEGYESTESGGLSCLTGLLIPPRFECLAVNCTALHWIPGALLPLPGYNKTVAYEGNANDPVIVWVPPESRTCQEGPSISSGTTCTANCQPGYVPDISLLQCQTGSLTPPTYRCMGQPCMAPSNVPDAPSVPCVEGALIAHGSDCTLMCDLGFVPSLSNLSCNATLFEPSTFSCIGQPCSYPTGIPFAASPACLEALENLTHGAVCTTQCLEGYIPSEAYLYCYGSLMRPSSFQCIPNTTYANYETPGSRIAKAWSKNMATAALSDGFVLACHKDDFSQSMHCVSMLSGATLLRQGDRSSVTAPDVEMFVMQPLSANKVMACYKLEMSSTSCRTLEVSTESSSLVQSSEAHLSTGDTYHLSLARLSDEKGLVCFQSGLSQWICRVVRSGGMALGTELVLVGTLADLTVTVVTVERAVVCAARAERQTECHLLSVSSTDDLSILSSSWVSSGATFLTAEVVAESSLVVLCFSHWAGTSEAICKVLQTTGDSLQEISNVTVDRGISRYLTLAPVRADRLLLCFERQGNVLGLQSTALHSGPPVVVNRGITWNLATSKVDNETALVCFSDATVRDAGRCCSVWAPQHWEILEARACDAADGTSEVVATCLAFGIRDLLGDLLQLQLDGKAALQVDLGDGAAEPLLRASHDHLAVQLKLSDAWLARQHARAQGPDLAEESEECEVELCCRACRAPLLRERSAEEGPLQALHLPTDLWQACAEVVACEECMPLGQGHLRAEPGRLFVSCQSLLAARGDLSMTLVPSEGLLRCSCGAVVGEADGIRTSRRPGKVARKLCSWGHVCRSAGVLLYKHRASMPLRARDALADYTEEASVLAHLLTLRISEGQSRFVVLPSHPSAGSLRDGPAFSISEALEVRLVLPELLLLRGDQVQLASKVLFRECRCAALPELTQVVVPQEAFEALCSSLDSWVQRLPPSLTAAPGAEWQCSYLPRPPEL</sequence>
<organism evidence="1">
    <name type="scientific">Cladocopium goreaui</name>
    <dbReference type="NCBI Taxonomy" id="2562237"/>
    <lineage>
        <taxon>Eukaryota</taxon>
        <taxon>Sar</taxon>
        <taxon>Alveolata</taxon>
        <taxon>Dinophyceae</taxon>
        <taxon>Suessiales</taxon>
        <taxon>Symbiodiniaceae</taxon>
        <taxon>Cladocopium</taxon>
    </lineage>
</organism>
<reference evidence="1" key="1">
    <citation type="submission" date="2022-10" db="EMBL/GenBank/DDBJ databases">
        <authorList>
            <person name="Chen Y."/>
            <person name="Dougan E. K."/>
            <person name="Chan C."/>
            <person name="Rhodes N."/>
            <person name="Thang M."/>
        </authorList>
    </citation>
    <scope>NUCLEOTIDE SEQUENCE</scope>
</reference>